<protein>
    <submittedName>
        <fullName evidence="2">Uncharacterized protein</fullName>
    </submittedName>
</protein>
<gene>
    <name evidence="2" type="ORF">SDC9_183694</name>
</gene>
<name>A0A645HCD6_9ZZZZ</name>
<evidence type="ECO:0000313" key="2">
    <source>
        <dbReference type="EMBL" id="MPN36186.1"/>
    </source>
</evidence>
<dbReference type="AlphaFoldDB" id="A0A645HCD6"/>
<accession>A0A645HCD6</accession>
<feature type="compositionally biased region" description="Polar residues" evidence="1">
    <location>
        <begin position="60"/>
        <end position="70"/>
    </location>
</feature>
<comment type="caution">
    <text evidence="2">The sequence shown here is derived from an EMBL/GenBank/DDBJ whole genome shotgun (WGS) entry which is preliminary data.</text>
</comment>
<proteinExistence type="predicted"/>
<evidence type="ECO:0000256" key="1">
    <source>
        <dbReference type="SAM" id="MobiDB-lite"/>
    </source>
</evidence>
<feature type="region of interest" description="Disordered" evidence="1">
    <location>
        <begin position="56"/>
        <end position="76"/>
    </location>
</feature>
<dbReference type="EMBL" id="VSSQ01090178">
    <property type="protein sequence ID" value="MPN36186.1"/>
    <property type="molecule type" value="Genomic_DNA"/>
</dbReference>
<reference evidence="2" key="1">
    <citation type="submission" date="2019-08" db="EMBL/GenBank/DDBJ databases">
        <authorList>
            <person name="Kucharzyk K."/>
            <person name="Murdoch R.W."/>
            <person name="Higgins S."/>
            <person name="Loffler F."/>
        </authorList>
    </citation>
    <scope>NUCLEOTIDE SEQUENCE</scope>
</reference>
<sequence length="76" mass="8017">MVIAAANLDSVLFKNTHIWRSFTRIQQLCLAPLQHIGQTSGIGGDAAHTLEKIQGGPFASEQTANITGDNADNGAL</sequence>
<organism evidence="2">
    <name type="scientific">bioreactor metagenome</name>
    <dbReference type="NCBI Taxonomy" id="1076179"/>
    <lineage>
        <taxon>unclassified sequences</taxon>
        <taxon>metagenomes</taxon>
        <taxon>ecological metagenomes</taxon>
    </lineage>
</organism>